<dbReference type="InterPro" id="IPR039421">
    <property type="entry name" value="Type_1_exporter"/>
</dbReference>
<dbReference type="GO" id="GO:0016020">
    <property type="term" value="C:membrane"/>
    <property type="evidence" value="ECO:0007669"/>
    <property type="project" value="TreeGrafter"/>
</dbReference>
<reference evidence="2 3" key="1">
    <citation type="journal article" date="2018" name="PLoS Pathog.">
        <title>Evolution of structural diversity of trichothecenes, a family of toxins produced by plant pathogenic and entomopathogenic fungi.</title>
        <authorList>
            <person name="Proctor R.H."/>
            <person name="McCormick S.P."/>
            <person name="Kim H.S."/>
            <person name="Cardoza R.E."/>
            <person name="Stanley A.M."/>
            <person name="Lindo L."/>
            <person name="Kelly A."/>
            <person name="Brown D.W."/>
            <person name="Lee T."/>
            <person name="Vaughan M.M."/>
            <person name="Alexander N.J."/>
            <person name="Busman M."/>
            <person name="Gutierrez S."/>
        </authorList>
    </citation>
    <scope>NUCLEOTIDE SEQUENCE [LARGE SCALE GENOMIC DNA]</scope>
    <source>
        <strain evidence="2 3">NRRL 13405</strain>
    </source>
</reference>
<dbReference type="GO" id="GO:0042626">
    <property type="term" value="F:ATPase-coupled transmembrane transporter activity"/>
    <property type="evidence" value="ECO:0007669"/>
    <property type="project" value="TreeGrafter"/>
</dbReference>
<dbReference type="AlphaFoldDB" id="A0A395M6X6"/>
<dbReference type="GO" id="GO:0005524">
    <property type="term" value="F:ATP binding"/>
    <property type="evidence" value="ECO:0007669"/>
    <property type="project" value="InterPro"/>
</dbReference>
<keyword evidence="3" id="KW-1185">Reference proteome</keyword>
<evidence type="ECO:0000313" key="2">
    <source>
        <dbReference type="EMBL" id="RFN43641.1"/>
    </source>
</evidence>
<dbReference type="GO" id="GO:0016887">
    <property type="term" value="F:ATP hydrolysis activity"/>
    <property type="evidence" value="ECO:0007669"/>
    <property type="project" value="InterPro"/>
</dbReference>
<dbReference type="SUPFAM" id="SSF52540">
    <property type="entry name" value="P-loop containing nucleoside triphosphate hydrolases"/>
    <property type="match status" value="1"/>
</dbReference>
<proteinExistence type="predicted"/>
<dbReference type="EMBL" id="PXXK01000524">
    <property type="protein sequence ID" value="RFN43641.1"/>
    <property type="molecule type" value="Genomic_DNA"/>
</dbReference>
<dbReference type="PANTHER" id="PTHR24221:SF420">
    <property type="entry name" value="ABC MULTIDRUG TRANSPORTER ATRC"/>
    <property type="match status" value="1"/>
</dbReference>
<name>A0A395M6X6_9HYPO</name>
<comment type="caution">
    <text evidence="2">The sequence shown here is derived from an EMBL/GenBank/DDBJ whole genome shotgun (WGS) entry which is preliminary data.</text>
</comment>
<evidence type="ECO:0000313" key="3">
    <source>
        <dbReference type="Proteomes" id="UP000265631"/>
    </source>
</evidence>
<dbReference type="InterPro" id="IPR027417">
    <property type="entry name" value="P-loop_NTPase"/>
</dbReference>
<dbReference type="InterPro" id="IPR003439">
    <property type="entry name" value="ABC_transporter-like_ATP-bd"/>
</dbReference>
<accession>A0A395M6X6</accession>
<dbReference type="STRING" id="2594813.A0A395M6X6"/>
<dbReference type="PANTHER" id="PTHR24221">
    <property type="entry name" value="ATP-BINDING CASSETTE SUB-FAMILY B"/>
    <property type="match status" value="1"/>
</dbReference>
<dbReference type="Gene3D" id="3.40.50.300">
    <property type="entry name" value="P-loop containing nucleotide triphosphate hydrolases"/>
    <property type="match status" value="1"/>
</dbReference>
<organism evidence="2 3">
    <name type="scientific">Fusarium flagelliforme</name>
    <dbReference type="NCBI Taxonomy" id="2675880"/>
    <lineage>
        <taxon>Eukaryota</taxon>
        <taxon>Fungi</taxon>
        <taxon>Dikarya</taxon>
        <taxon>Ascomycota</taxon>
        <taxon>Pezizomycotina</taxon>
        <taxon>Sordariomycetes</taxon>
        <taxon>Hypocreomycetidae</taxon>
        <taxon>Hypocreales</taxon>
        <taxon>Nectriaceae</taxon>
        <taxon>Fusarium</taxon>
        <taxon>Fusarium incarnatum-equiseti species complex</taxon>
    </lineage>
</organism>
<dbReference type="Proteomes" id="UP000265631">
    <property type="component" value="Unassembled WGS sequence"/>
</dbReference>
<evidence type="ECO:0000259" key="1">
    <source>
        <dbReference type="Pfam" id="PF00005"/>
    </source>
</evidence>
<dbReference type="Pfam" id="PF00005">
    <property type="entry name" value="ABC_tran"/>
    <property type="match status" value="1"/>
</dbReference>
<protein>
    <submittedName>
        <fullName evidence="2">ABC transporter</fullName>
    </submittedName>
</protein>
<feature type="domain" description="ABC transporter" evidence="1">
    <location>
        <begin position="25"/>
        <end position="112"/>
    </location>
</feature>
<gene>
    <name evidence="2" type="ORF">FIE12Z_12107</name>
</gene>
<sequence length="129" mass="14100">MLLTISSNQAAEPFHPGDRPNALVLRSINLKINKGRYVAFVGTSGCGKSTVIAMPERFYDLVRGHPVLDGKNLDKMNLRAVREEVALVQQEPKVYPGTIRKNIAMGASNQYASSVSEDNIIRACRSANA</sequence>